<dbReference type="GO" id="GO:0016887">
    <property type="term" value="F:ATP hydrolysis activity"/>
    <property type="evidence" value="ECO:0007669"/>
    <property type="project" value="InterPro"/>
</dbReference>
<dbReference type="GO" id="GO:0005524">
    <property type="term" value="F:ATP binding"/>
    <property type="evidence" value="ECO:0007669"/>
    <property type="project" value="UniProtKB-KW"/>
</dbReference>
<keyword evidence="3" id="KW-0132">Cell division</keyword>
<keyword evidence="4" id="KW-1185">Reference proteome</keyword>
<reference evidence="4" key="1">
    <citation type="submission" date="2016-10" db="EMBL/GenBank/DDBJ databases">
        <authorList>
            <person name="Varghese N."/>
            <person name="Submissions S."/>
        </authorList>
    </citation>
    <scope>NUCLEOTIDE SEQUENCE [LARGE SCALE GENOMIC DNA]</scope>
    <source>
        <strain evidence="4">DSM 217</strain>
    </source>
</reference>
<dbReference type="InterPro" id="IPR027417">
    <property type="entry name" value="P-loop_NTPase"/>
</dbReference>
<name>A0A1H3C143_THIRO</name>
<keyword evidence="2" id="KW-0067">ATP-binding</keyword>
<dbReference type="NCBIfam" id="NF040713">
    <property type="entry name" value="ZapE"/>
    <property type="match status" value="1"/>
</dbReference>
<dbReference type="Proteomes" id="UP000198816">
    <property type="component" value="Unassembled WGS sequence"/>
</dbReference>
<proteinExistence type="predicted"/>
<dbReference type="EMBL" id="FNNZ01000029">
    <property type="protein sequence ID" value="SDX47857.1"/>
    <property type="molecule type" value="Genomic_DNA"/>
</dbReference>
<dbReference type="SUPFAM" id="SSF52540">
    <property type="entry name" value="P-loop containing nucleoside triphosphate hydrolases"/>
    <property type="match status" value="1"/>
</dbReference>
<dbReference type="AlphaFoldDB" id="A0A1H3C143"/>
<keyword evidence="1" id="KW-0547">Nucleotide-binding</keyword>
<dbReference type="PANTHER" id="PTHR12169">
    <property type="entry name" value="ATPASE N2B"/>
    <property type="match status" value="1"/>
</dbReference>
<keyword evidence="3" id="KW-0131">Cell cycle</keyword>
<dbReference type="GO" id="GO:0032153">
    <property type="term" value="C:cell division site"/>
    <property type="evidence" value="ECO:0007669"/>
    <property type="project" value="TreeGrafter"/>
</dbReference>
<dbReference type="GO" id="GO:0005737">
    <property type="term" value="C:cytoplasm"/>
    <property type="evidence" value="ECO:0007669"/>
    <property type="project" value="TreeGrafter"/>
</dbReference>
<evidence type="ECO:0000313" key="4">
    <source>
        <dbReference type="Proteomes" id="UP000198816"/>
    </source>
</evidence>
<protein>
    <submittedName>
        <fullName evidence="3">Cell division protein ZapE</fullName>
    </submittedName>
</protein>
<dbReference type="OrthoDB" id="9774491at2"/>
<evidence type="ECO:0000256" key="1">
    <source>
        <dbReference type="ARBA" id="ARBA00022741"/>
    </source>
</evidence>
<accession>A0A1H3C143</accession>
<sequence>MADFKPLDAAQREASELLLALHETLLYTPPRQADRGFLGRGLIGRLAGRRGGPVTPVPGLYLWGGVGRGKTYLMDWFVQDLALPGKRRIHFHHFMRDVHDRMSRLPKQPDPLEVIAQGLCAEVRVLCLDELLVTDITDAMLLHGLLNALFARGLTLVTTANTRPDDLYRNGLQRGNFLPAIDLLKRHTRVFELDGGNDYRLRALTRNGVFFVVEENGWEETERGLADYFDRLTGGHQGGSDAFSVNGRTFPVRRQSADVIWFDFDALCGGARSAADYIEIAREFHTVLLSGVPVLGPKHEAAARRFLHLVDEFYDQRVKLILSTAAPIDRLYAGGLIDFAHERLLSRLTEMQSETYLAAPSA</sequence>
<dbReference type="RefSeq" id="WP_093037107.1">
    <property type="nucleotide sequence ID" value="NZ_FNNZ01000029.1"/>
</dbReference>
<evidence type="ECO:0000313" key="3">
    <source>
        <dbReference type="EMBL" id="SDX47857.1"/>
    </source>
</evidence>
<organism evidence="3 4">
    <name type="scientific">Thiocapsa roseopersicina</name>
    <dbReference type="NCBI Taxonomy" id="1058"/>
    <lineage>
        <taxon>Bacteria</taxon>
        <taxon>Pseudomonadati</taxon>
        <taxon>Pseudomonadota</taxon>
        <taxon>Gammaproteobacteria</taxon>
        <taxon>Chromatiales</taxon>
        <taxon>Chromatiaceae</taxon>
        <taxon>Thiocapsa</taxon>
    </lineage>
</organism>
<gene>
    <name evidence="3" type="ORF">SAMN05421783_12911</name>
</gene>
<dbReference type="PANTHER" id="PTHR12169:SF6">
    <property type="entry name" value="AFG1-LIKE ATPASE"/>
    <property type="match status" value="1"/>
</dbReference>
<dbReference type="STRING" id="1058.SAMN05421783_12911"/>
<dbReference type="Pfam" id="PF03969">
    <property type="entry name" value="AFG1_ATPase"/>
    <property type="match status" value="1"/>
</dbReference>
<dbReference type="GO" id="GO:0051301">
    <property type="term" value="P:cell division"/>
    <property type="evidence" value="ECO:0007669"/>
    <property type="project" value="UniProtKB-KW"/>
</dbReference>
<evidence type="ECO:0000256" key="2">
    <source>
        <dbReference type="ARBA" id="ARBA00022840"/>
    </source>
</evidence>
<dbReference type="InterPro" id="IPR005654">
    <property type="entry name" value="ATPase_AFG1-like"/>
</dbReference>
<dbReference type="Gene3D" id="3.40.50.300">
    <property type="entry name" value="P-loop containing nucleotide triphosphate hydrolases"/>
    <property type="match status" value="1"/>
</dbReference>